<organism evidence="2 3">
    <name type="scientific">Stephania cephalantha</name>
    <dbReference type="NCBI Taxonomy" id="152367"/>
    <lineage>
        <taxon>Eukaryota</taxon>
        <taxon>Viridiplantae</taxon>
        <taxon>Streptophyta</taxon>
        <taxon>Embryophyta</taxon>
        <taxon>Tracheophyta</taxon>
        <taxon>Spermatophyta</taxon>
        <taxon>Magnoliopsida</taxon>
        <taxon>Ranunculales</taxon>
        <taxon>Menispermaceae</taxon>
        <taxon>Menispermoideae</taxon>
        <taxon>Cissampelideae</taxon>
        <taxon>Stephania</taxon>
    </lineage>
</organism>
<keyword evidence="3" id="KW-1185">Reference proteome</keyword>
<evidence type="ECO:0000313" key="3">
    <source>
        <dbReference type="Proteomes" id="UP001419268"/>
    </source>
</evidence>
<feature type="region of interest" description="Disordered" evidence="1">
    <location>
        <begin position="1"/>
        <end position="132"/>
    </location>
</feature>
<name>A0AAP0JCW9_9MAGN</name>
<comment type="caution">
    <text evidence="2">The sequence shown here is derived from an EMBL/GenBank/DDBJ whole genome shotgun (WGS) entry which is preliminary data.</text>
</comment>
<dbReference type="EMBL" id="JBBNAG010000005">
    <property type="protein sequence ID" value="KAK9131683.1"/>
    <property type="molecule type" value="Genomic_DNA"/>
</dbReference>
<feature type="compositionally biased region" description="Basic and acidic residues" evidence="1">
    <location>
        <begin position="12"/>
        <end position="22"/>
    </location>
</feature>
<feature type="compositionally biased region" description="Basic and acidic residues" evidence="1">
    <location>
        <begin position="77"/>
        <end position="128"/>
    </location>
</feature>
<evidence type="ECO:0000256" key="1">
    <source>
        <dbReference type="SAM" id="MobiDB-lite"/>
    </source>
</evidence>
<feature type="compositionally biased region" description="Basic and acidic residues" evidence="1">
    <location>
        <begin position="28"/>
        <end position="37"/>
    </location>
</feature>
<protein>
    <submittedName>
        <fullName evidence="2">Uncharacterized protein</fullName>
    </submittedName>
</protein>
<dbReference type="Proteomes" id="UP001419268">
    <property type="component" value="Unassembled WGS sequence"/>
</dbReference>
<gene>
    <name evidence="2" type="ORF">Scep_011211</name>
</gene>
<dbReference type="AlphaFoldDB" id="A0AAP0JCW9"/>
<proteinExistence type="predicted"/>
<accession>A0AAP0JCW9</accession>
<evidence type="ECO:0000313" key="2">
    <source>
        <dbReference type="EMBL" id="KAK9131683.1"/>
    </source>
</evidence>
<sequence>MDFMVMGQWRQGGRDGGWEGSREVGTVEAREARDGGRRGKGPPEGGEDAAGSEDGRGRSGTTAERLAGTVERGQAINERHPREDGGGRTLARDATREARTPGRESEDAGGRSDREISVRARGDGEEKQTNGTRVLGGLKWLGSRDPGHDFLMSEIVTLGHDFCLHLQMSK</sequence>
<reference evidence="2 3" key="1">
    <citation type="submission" date="2024-01" db="EMBL/GenBank/DDBJ databases">
        <title>Genome assemblies of Stephania.</title>
        <authorList>
            <person name="Yang L."/>
        </authorList>
    </citation>
    <scope>NUCLEOTIDE SEQUENCE [LARGE SCALE GENOMIC DNA]</scope>
    <source>
        <strain evidence="2">JXDWG</strain>
        <tissue evidence="2">Leaf</tissue>
    </source>
</reference>